<comment type="caution">
    <text evidence="4">The sequence shown here is derived from an EMBL/GenBank/DDBJ whole genome shotgun (WGS) entry which is preliminary data.</text>
</comment>
<dbReference type="PANTHER" id="PTHR22901">
    <property type="entry name" value="SIALATE O-ACETYLESTERASE"/>
    <property type="match status" value="1"/>
</dbReference>
<evidence type="ECO:0000259" key="3">
    <source>
        <dbReference type="Pfam" id="PF03629"/>
    </source>
</evidence>
<keyword evidence="2" id="KW-0732">Signal</keyword>
<dbReference type="SUPFAM" id="SSF52266">
    <property type="entry name" value="SGNH hydrolase"/>
    <property type="match status" value="1"/>
</dbReference>
<feature type="domain" description="Sialate O-acetylesterase" evidence="3">
    <location>
        <begin position="426"/>
        <end position="543"/>
    </location>
</feature>
<name>A0A3S2V167_9SPHI</name>
<protein>
    <submittedName>
        <fullName evidence="4">9-O-acetylesterase</fullName>
    </submittedName>
</protein>
<proteinExistence type="predicted"/>
<sequence>MNHFYRTTILALQFSAFTIPALAKVVLPGCFTDNMVLQQKAQVNLWGKADAGKTVKITTSWNKKTYSTTAGADGSWKVKVATPQYGGPHNITFNDGEAITLENVLIGEVWICSGQSNMEMTPTGMYGDILNLREEVAAADYPQIRMLKVENTMSMQPLTELKTRGEWRVCSPETVSQFSAVAYFFARDLYKQYHIPIGLINTTWGGTVAEAWTSGQSLKKMPAFAPSVQAMEQGLTQEKLNEQYNKDLRSWINKLSGKDSLYTNGTLPWISTDFNDADWKTMALPGYWEAVKGLNTFDGVVAYRKKINIPAAWAGKDLVLNLGPVDDADVTWFNGTEVGHTELFLIKRSYTIPGKLVKAGENTIAIRVVDNGGFGGLGDGPLTIAPANENVEPISLKGGWSYRVINTLNQLPPMPYKPDGPNRPTLLYNAMVNPLINYTIKGAIWYQGESNADRAYQYRTLFPLLITDWREKWKQGNFPFYYVQLANFMPKDKQPAESTWAELREAQSKTLSLPNTGMAVTIDIGDGGNIHPANKQDVGHRLALIARAKTYDEKVEYSGPVYQSFKIKGNTVEIAFSNADGLNVKGGKLTGFTVADADKKFYWADAKIEGNKVIVSSNQVSQPVAVRYGWANNPDCNLYNEAALPASPFRTDDWQGVTFGKE</sequence>
<dbReference type="Gene3D" id="3.40.50.1110">
    <property type="entry name" value="SGNH hydrolase"/>
    <property type="match status" value="2"/>
</dbReference>
<evidence type="ECO:0000256" key="2">
    <source>
        <dbReference type="SAM" id="SignalP"/>
    </source>
</evidence>
<gene>
    <name evidence="4" type="ORF">EOD41_13420</name>
</gene>
<evidence type="ECO:0000313" key="4">
    <source>
        <dbReference type="EMBL" id="RVU00471.1"/>
    </source>
</evidence>
<feature type="chain" id="PRO_5018713648" evidence="2">
    <location>
        <begin position="24"/>
        <end position="662"/>
    </location>
</feature>
<dbReference type="GO" id="GO:0001681">
    <property type="term" value="F:sialate O-acetylesterase activity"/>
    <property type="evidence" value="ECO:0007669"/>
    <property type="project" value="InterPro"/>
</dbReference>
<dbReference type="InterPro" id="IPR013783">
    <property type="entry name" value="Ig-like_fold"/>
</dbReference>
<dbReference type="EMBL" id="SACK01000005">
    <property type="protein sequence ID" value="RVU00471.1"/>
    <property type="molecule type" value="Genomic_DNA"/>
</dbReference>
<dbReference type="GO" id="GO:0005975">
    <property type="term" value="P:carbohydrate metabolic process"/>
    <property type="evidence" value="ECO:0007669"/>
    <property type="project" value="TreeGrafter"/>
</dbReference>
<keyword evidence="5" id="KW-1185">Reference proteome</keyword>
<accession>A0A3S2V167</accession>
<dbReference type="InterPro" id="IPR008979">
    <property type="entry name" value="Galactose-bd-like_sf"/>
</dbReference>
<reference evidence="4 5" key="1">
    <citation type="submission" date="2019-01" db="EMBL/GenBank/DDBJ databases">
        <authorList>
            <person name="Chen W.-M."/>
        </authorList>
    </citation>
    <scope>NUCLEOTIDE SEQUENCE [LARGE SCALE GENOMIC DNA]</scope>
    <source>
        <strain evidence="4 5">YBJ-36</strain>
    </source>
</reference>
<dbReference type="InterPro" id="IPR036514">
    <property type="entry name" value="SGNH_hydro_sf"/>
</dbReference>
<dbReference type="RefSeq" id="WP_127705729.1">
    <property type="nucleotide sequence ID" value="NZ_SACK01000005.1"/>
</dbReference>
<dbReference type="Pfam" id="PF03629">
    <property type="entry name" value="SASA"/>
    <property type="match status" value="2"/>
</dbReference>
<organism evidence="4 5">
    <name type="scientific">Mucilaginibacter limnophilus</name>
    <dbReference type="NCBI Taxonomy" id="1932778"/>
    <lineage>
        <taxon>Bacteria</taxon>
        <taxon>Pseudomonadati</taxon>
        <taxon>Bacteroidota</taxon>
        <taxon>Sphingobacteriia</taxon>
        <taxon>Sphingobacteriales</taxon>
        <taxon>Sphingobacteriaceae</taxon>
        <taxon>Mucilaginibacter</taxon>
    </lineage>
</organism>
<feature type="signal peptide" evidence="2">
    <location>
        <begin position="1"/>
        <end position="23"/>
    </location>
</feature>
<dbReference type="InterPro" id="IPR039329">
    <property type="entry name" value="SIAE"/>
</dbReference>
<keyword evidence="1" id="KW-0378">Hydrolase</keyword>
<dbReference type="InterPro" id="IPR005181">
    <property type="entry name" value="SASA"/>
</dbReference>
<feature type="domain" description="Sialate O-acetylesterase" evidence="3">
    <location>
        <begin position="108"/>
        <end position="218"/>
    </location>
</feature>
<dbReference type="OrthoDB" id="9816001at2"/>
<dbReference type="AlphaFoldDB" id="A0A3S2V167"/>
<evidence type="ECO:0000256" key="1">
    <source>
        <dbReference type="ARBA" id="ARBA00022801"/>
    </source>
</evidence>
<dbReference type="PANTHER" id="PTHR22901:SF0">
    <property type="entry name" value="SIALATE O-ACETYLESTERASE"/>
    <property type="match status" value="1"/>
</dbReference>
<evidence type="ECO:0000313" key="5">
    <source>
        <dbReference type="Proteomes" id="UP000282759"/>
    </source>
</evidence>
<dbReference type="Gene3D" id="2.60.40.10">
    <property type="entry name" value="Immunoglobulins"/>
    <property type="match status" value="1"/>
</dbReference>
<dbReference type="SUPFAM" id="SSF49785">
    <property type="entry name" value="Galactose-binding domain-like"/>
    <property type="match status" value="1"/>
</dbReference>
<dbReference type="Proteomes" id="UP000282759">
    <property type="component" value="Unassembled WGS sequence"/>
</dbReference>